<protein>
    <submittedName>
        <fullName evidence="1">Type VI secretion system protein ImpE</fullName>
    </submittedName>
</protein>
<dbReference type="AlphaFoldDB" id="A0A1H1GNZ6"/>
<dbReference type="Proteomes" id="UP000199365">
    <property type="component" value="Unassembled WGS sequence"/>
</dbReference>
<dbReference type="RefSeq" id="WP_090804251.1">
    <property type="nucleotide sequence ID" value="NZ_FNKX01000001.1"/>
</dbReference>
<name>A0A1H1GNZ6_9BURK</name>
<evidence type="ECO:0000313" key="2">
    <source>
        <dbReference type="Proteomes" id="UP000199365"/>
    </source>
</evidence>
<gene>
    <name evidence="1" type="ORF">SAMN05445850_3000</name>
</gene>
<reference evidence="2" key="1">
    <citation type="submission" date="2016-10" db="EMBL/GenBank/DDBJ databases">
        <authorList>
            <person name="Varghese N."/>
            <person name="Submissions S."/>
        </authorList>
    </citation>
    <scope>NUCLEOTIDE SEQUENCE [LARGE SCALE GENOMIC DNA]</scope>
    <source>
        <strain evidence="2">DUS833</strain>
    </source>
</reference>
<dbReference type="PIRSF" id="PIRSF029288">
    <property type="entry name" value="SciE_ImpE"/>
    <property type="match status" value="1"/>
</dbReference>
<keyword evidence="2" id="KW-1185">Reference proteome</keyword>
<organism evidence="1 2">
    <name type="scientific">Paraburkholderia tuberum</name>
    <dbReference type="NCBI Taxonomy" id="157910"/>
    <lineage>
        <taxon>Bacteria</taxon>
        <taxon>Pseudomonadati</taxon>
        <taxon>Pseudomonadota</taxon>
        <taxon>Betaproteobacteria</taxon>
        <taxon>Burkholderiales</taxon>
        <taxon>Burkholderiaceae</taxon>
        <taxon>Paraburkholderia</taxon>
    </lineage>
</organism>
<dbReference type="InterPro" id="IPR011990">
    <property type="entry name" value="TPR-like_helical_dom_sf"/>
</dbReference>
<dbReference type="EMBL" id="FNKX01000001">
    <property type="protein sequence ID" value="SDR14922.1"/>
    <property type="molecule type" value="Genomic_DNA"/>
</dbReference>
<accession>A0A1H1GNZ6</accession>
<dbReference type="Gene3D" id="1.25.40.10">
    <property type="entry name" value="Tetratricopeptide repeat domain"/>
    <property type="match status" value="1"/>
</dbReference>
<proteinExistence type="predicted"/>
<evidence type="ECO:0000313" key="1">
    <source>
        <dbReference type="EMBL" id="SDR14922.1"/>
    </source>
</evidence>
<dbReference type="SUPFAM" id="SSF144059">
    <property type="entry name" value="ImpE-like"/>
    <property type="match status" value="1"/>
</dbReference>
<dbReference type="InterPro" id="IPR009211">
    <property type="entry name" value="TagJ"/>
</dbReference>
<dbReference type="Pfam" id="PF07024">
    <property type="entry name" value="ImpE"/>
    <property type="match status" value="1"/>
</dbReference>
<dbReference type="STRING" id="157910.SAMN05445850_3000"/>
<sequence length="270" mass="29649">MTLSSVDVKPEKLLADGHLNDALQALAAKVKNSPADATLRVFLFQLLALRGDWERAGTQLTVAGELERQNALMVAAYRAALVGEREREAVLAALRNPATVGERSEWERLLLQSLQQLCGGRIAEALALRARAFDEAETVRGSIDGVPFKWIADADPRFGPCLEVILKDSYAWVPFSRVAALSFDAPTDLRDKIWAPVRITWKSGDEAIGFVPCRYCGSERGEDVALALAKRTAWTDLGDGCFIGVGQRMLITDVDEYPLLDVRSITFETA</sequence>